<keyword evidence="2" id="KW-1185">Reference proteome</keyword>
<dbReference type="Proteomes" id="UP001526426">
    <property type="component" value="Unassembled WGS sequence"/>
</dbReference>
<sequence>MDSQQLETQLETLGRDIFALAQSLDGDSMALLSLLRHLEQVHRQIREDLFLTSLPDTRQALDNILRDIEEVGGWPYIERLKLQALLGSAAWSSSRDTEGDLPETTN</sequence>
<comment type="caution">
    <text evidence="1">The sequence shown here is derived from an EMBL/GenBank/DDBJ whole genome shotgun (WGS) entry which is preliminary data.</text>
</comment>
<reference evidence="1 2" key="1">
    <citation type="submission" date="2021-08" db="EMBL/GenBank/DDBJ databases">
        <title>Draft genome sequence of Spirulina subsalsa with high tolerance to salinity and hype-accumulation of phycocyanin.</title>
        <authorList>
            <person name="Pei H."/>
            <person name="Jiang L."/>
        </authorList>
    </citation>
    <scope>NUCLEOTIDE SEQUENCE [LARGE SCALE GENOMIC DNA]</scope>
    <source>
        <strain evidence="1 2">FACHB-351</strain>
    </source>
</reference>
<proteinExistence type="predicted"/>
<name>A0ABT3L376_9CYAN</name>
<evidence type="ECO:0000313" key="1">
    <source>
        <dbReference type="EMBL" id="MCW6035960.1"/>
    </source>
</evidence>
<gene>
    <name evidence="1" type="ORF">K4A83_06700</name>
</gene>
<evidence type="ECO:0000313" key="2">
    <source>
        <dbReference type="Proteomes" id="UP001526426"/>
    </source>
</evidence>
<organism evidence="1 2">
    <name type="scientific">Spirulina subsalsa FACHB-351</name>
    <dbReference type="NCBI Taxonomy" id="234711"/>
    <lineage>
        <taxon>Bacteria</taxon>
        <taxon>Bacillati</taxon>
        <taxon>Cyanobacteriota</taxon>
        <taxon>Cyanophyceae</taxon>
        <taxon>Spirulinales</taxon>
        <taxon>Spirulinaceae</taxon>
        <taxon>Spirulina</taxon>
    </lineage>
</organism>
<accession>A0ABT3L376</accession>
<dbReference type="RefSeq" id="WP_265263688.1">
    <property type="nucleotide sequence ID" value="NZ_JAIHOM010000024.1"/>
</dbReference>
<protein>
    <submittedName>
        <fullName evidence="1">Uncharacterized protein</fullName>
    </submittedName>
</protein>
<dbReference type="EMBL" id="JAIHOM010000024">
    <property type="protein sequence ID" value="MCW6035960.1"/>
    <property type="molecule type" value="Genomic_DNA"/>
</dbReference>